<protein>
    <submittedName>
        <fullName evidence="2">Uncharacterized protein</fullName>
    </submittedName>
</protein>
<feature type="region of interest" description="Disordered" evidence="1">
    <location>
        <begin position="1"/>
        <end position="21"/>
    </location>
</feature>
<name>A0A4Y2WT35_ARAVE</name>
<organism evidence="2 3">
    <name type="scientific">Araneus ventricosus</name>
    <name type="common">Orbweaver spider</name>
    <name type="synonym">Epeira ventricosa</name>
    <dbReference type="NCBI Taxonomy" id="182803"/>
    <lineage>
        <taxon>Eukaryota</taxon>
        <taxon>Metazoa</taxon>
        <taxon>Ecdysozoa</taxon>
        <taxon>Arthropoda</taxon>
        <taxon>Chelicerata</taxon>
        <taxon>Arachnida</taxon>
        <taxon>Araneae</taxon>
        <taxon>Araneomorphae</taxon>
        <taxon>Entelegynae</taxon>
        <taxon>Araneoidea</taxon>
        <taxon>Araneidae</taxon>
        <taxon>Araneus</taxon>
    </lineage>
</organism>
<dbReference type="Proteomes" id="UP000499080">
    <property type="component" value="Unassembled WGS sequence"/>
</dbReference>
<proteinExistence type="predicted"/>
<accession>A0A4Y2WT35</accession>
<dbReference type="OrthoDB" id="8194935at2759"/>
<evidence type="ECO:0000313" key="2">
    <source>
        <dbReference type="EMBL" id="GBO40311.1"/>
    </source>
</evidence>
<gene>
    <name evidence="2" type="ORF">AVEN_36346_1</name>
</gene>
<dbReference type="EMBL" id="BGPR01065507">
    <property type="protein sequence ID" value="GBO40311.1"/>
    <property type="molecule type" value="Genomic_DNA"/>
</dbReference>
<evidence type="ECO:0000313" key="3">
    <source>
        <dbReference type="Proteomes" id="UP000499080"/>
    </source>
</evidence>
<keyword evidence="3" id="KW-1185">Reference proteome</keyword>
<evidence type="ECO:0000256" key="1">
    <source>
        <dbReference type="SAM" id="MobiDB-lite"/>
    </source>
</evidence>
<sequence length="133" mass="15206">MELESRNFTSKEPHAAREPQVADPWCRPITFKDESSDFPLASEIALRDIYMDDGISGTNDIKTDQILRSQLNDMFAKGGMNLHKWTPNSLELLNSFPSSSQERALPFDVHDSKTLSMNWLHLDDISLNNFSYI</sequence>
<reference evidence="2 3" key="1">
    <citation type="journal article" date="2019" name="Sci. Rep.">
        <title>Orb-weaving spider Araneus ventricosus genome elucidates the spidroin gene catalogue.</title>
        <authorList>
            <person name="Kono N."/>
            <person name="Nakamura H."/>
            <person name="Ohtoshi R."/>
            <person name="Moran D.A.P."/>
            <person name="Shinohara A."/>
            <person name="Yoshida Y."/>
            <person name="Fujiwara M."/>
            <person name="Mori M."/>
            <person name="Tomita M."/>
            <person name="Arakawa K."/>
        </authorList>
    </citation>
    <scope>NUCLEOTIDE SEQUENCE [LARGE SCALE GENOMIC DNA]</scope>
</reference>
<dbReference type="AlphaFoldDB" id="A0A4Y2WT35"/>
<comment type="caution">
    <text evidence="2">The sequence shown here is derived from an EMBL/GenBank/DDBJ whole genome shotgun (WGS) entry which is preliminary data.</text>
</comment>